<accession>A0ABX1CPW6</accession>
<dbReference type="SUPFAM" id="SSF52402">
    <property type="entry name" value="Adenine nucleotide alpha hydrolases-like"/>
    <property type="match status" value="1"/>
</dbReference>
<sequence>MRVYLTVIDDTPEAEAALRFAARRAVKTGGGVEVLALIPPQEFIAFGGVQATIEDEQREHAEALVARAAGTLLEESGLRPTVTVREGDGPKAIREMIAADPQIAALVLGAAATGAPGDLVSHFAAEAGTLSVPLMIVPGGLDREAIDRVS</sequence>
<proteinExistence type="predicted"/>
<evidence type="ECO:0000259" key="1">
    <source>
        <dbReference type="Pfam" id="PF00582"/>
    </source>
</evidence>
<feature type="domain" description="UspA" evidence="1">
    <location>
        <begin position="5"/>
        <end position="137"/>
    </location>
</feature>
<keyword evidence="3" id="KW-1185">Reference proteome</keyword>
<dbReference type="InterPro" id="IPR006016">
    <property type="entry name" value="UspA"/>
</dbReference>
<gene>
    <name evidence="2" type="ORF">HBH26_09730</name>
</gene>
<protein>
    <submittedName>
        <fullName evidence="2">Universal stress protein</fullName>
    </submittedName>
</protein>
<reference evidence="2 3" key="1">
    <citation type="submission" date="2020-03" db="EMBL/GenBank/DDBJ databases">
        <authorList>
            <person name="Wang L."/>
            <person name="He N."/>
            <person name="Li Y."/>
            <person name="Fang Y."/>
            <person name="Zhang F."/>
        </authorList>
    </citation>
    <scope>NUCLEOTIDE SEQUENCE [LARGE SCALE GENOMIC DNA]</scope>
    <source>
        <strain evidence="2 3">36D10-4-7</strain>
    </source>
</reference>
<dbReference type="RefSeq" id="WP_168134402.1">
    <property type="nucleotide sequence ID" value="NZ_JAAVJH010000005.1"/>
</dbReference>
<comment type="caution">
    <text evidence="2">The sequence shown here is derived from an EMBL/GenBank/DDBJ whole genome shotgun (WGS) entry which is preliminary data.</text>
</comment>
<evidence type="ECO:0000313" key="3">
    <source>
        <dbReference type="Proteomes" id="UP000732399"/>
    </source>
</evidence>
<organism evidence="2 3">
    <name type="scientific">Sphingomonas corticis</name>
    <dbReference type="NCBI Taxonomy" id="2722791"/>
    <lineage>
        <taxon>Bacteria</taxon>
        <taxon>Pseudomonadati</taxon>
        <taxon>Pseudomonadota</taxon>
        <taxon>Alphaproteobacteria</taxon>
        <taxon>Sphingomonadales</taxon>
        <taxon>Sphingomonadaceae</taxon>
        <taxon>Sphingomonas</taxon>
    </lineage>
</organism>
<dbReference type="EMBL" id="JAAVJH010000005">
    <property type="protein sequence ID" value="NJR78866.1"/>
    <property type="molecule type" value="Genomic_DNA"/>
</dbReference>
<dbReference type="Gene3D" id="3.40.50.12370">
    <property type="match status" value="1"/>
</dbReference>
<dbReference type="Proteomes" id="UP000732399">
    <property type="component" value="Unassembled WGS sequence"/>
</dbReference>
<evidence type="ECO:0000313" key="2">
    <source>
        <dbReference type="EMBL" id="NJR78866.1"/>
    </source>
</evidence>
<dbReference type="Pfam" id="PF00582">
    <property type="entry name" value="Usp"/>
    <property type="match status" value="1"/>
</dbReference>
<name>A0ABX1CPW6_9SPHN</name>